<reference evidence="1 2" key="1">
    <citation type="journal article" date="2022" name="New Phytol.">
        <title>Ecological generalism drives hyperdiversity of secondary metabolite gene clusters in xylarialean endophytes.</title>
        <authorList>
            <person name="Franco M.E.E."/>
            <person name="Wisecaver J.H."/>
            <person name="Arnold A.E."/>
            <person name="Ju Y.M."/>
            <person name="Slot J.C."/>
            <person name="Ahrendt S."/>
            <person name="Moore L.P."/>
            <person name="Eastman K.E."/>
            <person name="Scott K."/>
            <person name="Konkel Z."/>
            <person name="Mondo S.J."/>
            <person name="Kuo A."/>
            <person name="Hayes R.D."/>
            <person name="Haridas S."/>
            <person name="Andreopoulos B."/>
            <person name="Riley R."/>
            <person name="LaButti K."/>
            <person name="Pangilinan J."/>
            <person name="Lipzen A."/>
            <person name="Amirebrahimi M."/>
            <person name="Yan J."/>
            <person name="Adam C."/>
            <person name="Keymanesh K."/>
            <person name="Ng V."/>
            <person name="Louie K."/>
            <person name="Northen T."/>
            <person name="Drula E."/>
            <person name="Henrissat B."/>
            <person name="Hsieh H.M."/>
            <person name="Youens-Clark K."/>
            <person name="Lutzoni F."/>
            <person name="Miadlikowska J."/>
            <person name="Eastwood D.C."/>
            <person name="Hamelin R.C."/>
            <person name="Grigoriev I.V."/>
            <person name="U'Ren J.M."/>
        </authorList>
    </citation>
    <scope>NUCLEOTIDE SEQUENCE [LARGE SCALE GENOMIC DNA]</scope>
    <source>
        <strain evidence="1 2">ER1909</strain>
    </source>
</reference>
<proteinExistence type="predicted"/>
<keyword evidence="2" id="KW-1185">Reference proteome</keyword>
<name>A0ACC0DE09_9PEZI</name>
<sequence length="296" mass="31767">MADLTADKMFSMSGRSVVITGGASGLGKMVARGFIANGASSVTLVDMSRRFMNEAVSELEELRREVSSSCKISVVEADLGTNNGLAAAVRGVRDIHGTQLDTLVCAAGIRPMHTVEYEVGETLEKLRKSMQSMAYDDMEKSFKVNVMAPYYMTAGVIDLLGEAAKKGGGRGAVVLFSSAAAQHHGQFAPAYQCSKAAIDHMVRIMAAHFSEFYVRVNAIAPGLFPSRMNPADPADPSYNNMKYEKEMPARRAGTEQEMVGTALYLASSAGAYMTGDILRIDGGRVLVVSAKIKPRM</sequence>
<evidence type="ECO:0000313" key="2">
    <source>
        <dbReference type="Proteomes" id="UP001497680"/>
    </source>
</evidence>
<dbReference type="EMBL" id="MU394288">
    <property type="protein sequence ID" value="KAI6090973.1"/>
    <property type="molecule type" value="Genomic_DNA"/>
</dbReference>
<dbReference type="Proteomes" id="UP001497680">
    <property type="component" value="Unassembled WGS sequence"/>
</dbReference>
<organism evidence="1 2">
    <name type="scientific">Hypoxylon rubiginosum</name>
    <dbReference type="NCBI Taxonomy" id="110542"/>
    <lineage>
        <taxon>Eukaryota</taxon>
        <taxon>Fungi</taxon>
        <taxon>Dikarya</taxon>
        <taxon>Ascomycota</taxon>
        <taxon>Pezizomycotina</taxon>
        <taxon>Sordariomycetes</taxon>
        <taxon>Xylariomycetidae</taxon>
        <taxon>Xylariales</taxon>
        <taxon>Hypoxylaceae</taxon>
        <taxon>Hypoxylon</taxon>
    </lineage>
</organism>
<comment type="caution">
    <text evidence="1">The sequence shown here is derived from an EMBL/GenBank/DDBJ whole genome shotgun (WGS) entry which is preliminary data.</text>
</comment>
<accession>A0ACC0DE09</accession>
<gene>
    <name evidence="1" type="ORF">F4821DRAFT_255260</name>
</gene>
<evidence type="ECO:0000313" key="1">
    <source>
        <dbReference type="EMBL" id="KAI6090973.1"/>
    </source>
</evidence>
<protein>
    <submittedName>
        <fullName evidence="1">3-oxoacyl-reductase</fullName>
    </submittedName>
</protein>